<protein>
    <recommendedName>
        <fullName evidence="2">VWFA domain-containing protein</fullName>
    </recommendedName>
</protein>
<dbReference type="RefSeq" id="WP_203752752.1">
    <property type="nucleotide sequence ID" value="NZ_BONF01000038.1"/>
</dbReference>
<dbReference type="Proteomes" id="UP000601223">
    <property type="component" value="Unassembled WGS sequence"/>
</dbReference>
<keyword evidence="4" id="KW-1185">Reference proteome</keyword>
<feature type="domain" description="VWFA" evidence="2">
    <location>
        <begin position="386"/>
        <end position="573"/>
    </location>
</feature>
<reference evidence="3 4" key="1">
    <citation type="submission" date="2021-01" db="EMBL/GenBank/DDBJ databases">
        <title>Whole genome shotgun sequence of Catellatospora bangladeshensis NBRC 107357.</title>
        <authorList>
            <person name="Komaki H."/>
            <person name="Tamura T."/>
        </authorList>
    </citation>
    <scope>NUCLEOTIDE SEQUENCE [LARGE SCALE GENOMIC DNA]</scope>
    <source>
        <strain evidence="3 4">NBRC 107357</strain>
    </source>
</reference>
<dbReference type="AlphaFoldDB" id="A0A8J3JVF3"/>
<dbReference type="Pfam" id="PF00092">
    <property type="entry name" value="VWA"/>
    <property type="match status" value="1"/>
</dbReference>
<dbReference type="InterPro" id="IPR002035">
    <property type="entry name" value="VWF_A"/>
</dbReference>
<dbReference type="PROSITE" id="PS50234">
    <property type="entry name" value="VWFA"/>
    <property type="match status" value="1"/>
</dbReference>
<dbReference type="InterPro" id="IPR036465">
    <property type="entry name" value="vWFA_dom_sf"/>
</dbReference>
<dbReference type="Gene3D" id="3.40.50.410">
    <property type="entry name" value="von Willebrand factor, type A domain"/>
    <property type="match status" value="1"/>
</dbReference>
<evidence type="ECO:0000259" key="2">
    <source>
        <dbReference type="PROSITE" id="PS50234"/>
    </source>
</evidence>
<keyword evidence="1" id="KW-0472">Membrane</keyword>
<organism evidence="3 4">
    <name type="scientific">Catellatospora bangladeshensis</name>
    <dbReference type="NCBI Taxonomy" id="310355"/>
    <lineage>
        <taxon>Bacteria</taxon>
        <taxon>Bacillati</taxon>
        <taxon>Actinomycetota</taxon>
        <taxon>Actinomycetes</taxon>
        <taxon>Micromonosporales</taxon>
        <taxon>Micromonosporaceae</taxon>
        <taxon>Catellatospora</taxon>
    </lineage>
</organism>
<name>A0A8J3JVF3_9ACTN</name>
<proteinExistence type="predicted"/>
<comment type="caution">
    <text evidence="3">The sequence shown here is derived from an EMBL/GenBank/DDBJ whole genome shotgun (WGS) entry which is preliminary data.</text>
</comment>
<evidence type="ECO:0000313" key="4">
    <source>
        <dbReference type="Proteomes" id="UP000601223"/>
    </source>
</evidence>
<gene>
    <name evidence="3" type="ORF">Cba03nite_57880</name>
</gene>
<dbReference type="SUPFAM" id="SSF53300">
    <property type="entry name" value="vWA-like"/>
    <property type="match status" value="1"/>
</dbReference>
<accession>A0A8J3JVF3</accession>
<keyword evidence="1" id="KW-1133">Transmembrane helix</keyword>
<dbReference type="EMBL" id="BONF01000038">
    <property type="protein sequence ID" value="GIF84439.1"/>
    <property type="molecule type" value="Genomic_DNA"/>
</dbReference>
<evidence type="ECO:0000313" key="3">
    <source>
        <dbReference type="EMBL" id="GIF84439.1"/>
    </source>
</evidence>
<feature type="transmembrane region" description="Helical" evidence="1">
    <location>
        <begin position="29"/>
        <end position="50"/>
    </location>
</feature>
<keyword evidence="1" id="KW-0812">Transmembrane</keyword>
<evidence type="ECO:0000256" key="1">
    <source>
        <dbReference type="SAM" id="Phobius"/>
    </source>
</evidence>
<dbReference type="SMART" id="SM00327">
    <property type="entry name" value="VWA"/>
    <property type="match status" value="1"/>
</dbReference>
<sequence>MSGRHIRHSWDAPELPAAPRRTGLFGRRAVRIPVIIVGVLSLCGLATVVVRGVSADADGCGSAGIKLTVAADPAIAPALTEIGNRWSATNPLVGEDCVRVEVVAKPSYQLANSLGTWAGGNIDVADKPAPTPQDSELPVVWVPDSTYWLGRVRGVDRDLFEADAPSVAASPVVLAVPETVARQLGDKVKGGIDAPLLKQMLFAKPSALKLGVVEPRRDTAGMVGAMMLSDAVVAQEKDLPNLVGVYRAIGGPVPDVEALWKAYAAGLTAAPVSEQSVIAYNAKAKAPMAAVTLAEAPTLDFPFAVRSRQPRPLATAAAMFSQAVRGGEYKSVFAENGLRSPDGQVSTGFPTGHGITSAGVFVQPLADMNKVRGAMTVWVAAKTPSRVIALVDATSSMGRTMTGGGNTAVRMQVLRSAAENGLRLFTDDSELGLWAFAGKGHVPLVPLGELTRSQRSKLLTAVRQAAPQPTDVSPLYQSVIAGYRELLKGYDPARSNTLVVFTDGRDGSGMALRTVQKELEKLADVTKPIRVVLLGLGPDVKLADLQAVADTTGGVAFQVTDPAQMETIFLRALLA</sequence>